<organism evidence="1 2">
    <name type="scientific">Vairimorpha ceranae</name>
    <dbReference type="NCBI Taxonomy" id="40302"/>
    <lineage>
        <taxon>Eukaryota</taxon>
        <taxon>Fungi</taxon>
        <taxon>Fungi incertae sedis</taxon>
        <taxon>Microsporidia</taxon>
        <taxon>Nosematidae</taxon>
        <taxon>Vairimorpha</taxon>
    </lineage>
</organism>
<protein>
    <submittedName>
        <fullName evidence="1">Helicase-like protein</fullName>
    </submittedName>
</protein>
<evidence type="ECO:0000313" key="1">
    <source>
        <dbReference type="EMBL" id="KKO73714.1"/>
    </source>
</evidence>
<gene>
    <name evidence="1" type="ORF">AAJ76_2820002418</name>
</gene>
<evidence type="ECO:0000313" key="2">
    <source>
        <dbReference type="Proteomes" id="UP000034350"/>
    </source>
</evidence>
<sequence>NFLVCKILTGHKKNSIVAIPRIDLSPSEATLPFRLKRRLFPIIPAFAMTIHKAQGQSYGCVGIYLPEHCSHMVNYMLL</sequence>
<keyword evidence="2" id="KW-1185">Reference proteome</keyword>
<dbReference type="RefSeq" id="XP_024329456.1">
    <property type="nucleotide sequence ID" value="XM_024474948.1"/>
</dbReference>
<keyword evidence="1" id="KW-0347">Helicase</keyword>
<keyword evidence="1" id="KW-0067">ATP-binding</keyword>
<dbReference type="GO" id="GO:0004386">
    <property type="term" value="F:helicase activity"/>
    <property type="evidence" value="ECO:0007669"/>
    <property type="project" value="UniProtKB-KW"/>
</dbReference>
<dbReference type="InterPro" id="IPR027417">
    <property type="entry name" value="P-loop_NTPase"/>
</dbReference>
<dbReference type="GeneID" id="36319877"/>
<feature type="non-terminal residue" evidence="1">
    <location>
        <position position="1"/>
    </location>
</feature>
<dbReference type="PANTHER" id="PTHR23274:SF33">
    <property type="entry name" value="ANIMAL RPA1 DOMAIN PROTEIN"/>
    <property type="match status" value="1"/>
</dbReference>
<dbReference type="PANTHER" id="PTHR23274">
    <property type="entry name" value="DNA HELICASE-RELATED"/>
    <property type="match status" value="1"/>
</dbReference>
<dbReference type="CDD" id="cd18809">
    <property type="entry name" value="SF1_C_RecD"/>
    <property type="match status" value="1"/>
</dbReference>
<accession>A0A0F9Z718</accession>
<dbReference type="Gene3D" id="3.40.50.300">
    <property type="entry name" value="P-loop containing nucleotide triphosphate hydrolases"/>
    <property type="match status" value="1"/>
</dbReference>
<dbReference type="VEuPathDB" id="MicrosporidiaDB:AAJ76_2820002418"/>
<keyword evidence="1" id="KW-0547">Nucleotide-binding</keyword>
<comment type="caution">
    <text evidence="1">The sequence shown here is derived from an EMBL/GenBank/DDBJ whole genome shotgun (WGS) entry which is preliminary data.</text>
</comment>
<dbReference type="SUPFAM" id="SSF52540">
    <property type="entry name" value="P-loop containing nucleoside triphosphate hydrolases"/>
    <property type="match status" value="1"/>
</dbReference>
<dbReference type="AlphaFoldDB" id="A0A0F9Z718"/>
<dbReference type="GO" id="GO:0005657">
    <property type="term" value="C:replication fork"/>
    <property type="evidence" value="ECO:0007669"/>
    <property type="project" value="TreeGrafter"/>
</dbReference>
<dbReference type="EMBL" id="JPQZ01000282">
    <property type="protein sequence ID" value="KKO73714.1"/>
    <property type="molecule type" value="Genomic_DNA"/>
</dbReference>
<dbReference type="OrthoDB" id="2195662at2759"/>
<keyword evidence="1" id="KW-0378">Hydrolase</keyword>
<proteinExistence type="predicted"/>
<dbReference type="GO" id="GO:0006260">
    <property type="term" value="P:DNA replication"/>
    <property type="evidence" value="ECO:0007669"/>
    <property type="project" value="TreeGrafter"/>
</dbReference>
<name>A0A0F9Z718_9MICR</name>
<dbReference type="Proteomes" id="UP000034350">
    <property type="component" value="Unassembled WGS sequence"/>
</dbReference>
<reference evidence="1 2" key="1">
    <citation type="journal article" date="2015" name="Environ. Microbiol.">
        <title>Genome analyses suggest the presence of polyploidy and recent human-driven expansions in eight global populations of the honeybee pathogen Nosema ceranae.</title>
        <authorList>
            <person name="Pelin A."/>
            <person name="Selman M."/>
            <person name="Aris-Brosou S."/>
            <person name="Farinelli L."/>
            <person name="Corradi N."/>
        </authorList>
    </citation>
    <scope>NUCLEOTIDE SEQUENCE [LARGE SCALE GENOMIC DNA]</scope>
    <source>
        <strain evidence="1 2">PA08 1199</strain>
    </source>
</reference>